<organism evidence="1">
    <name type="scientific">Anguilla anguilla</name>
    <name type="common">European freshwater eel</name>
    <name type="synonym">Muraena anguilla</name>
    <dbReference type="NCBI Taxonomy" id="7936"/>
    <lineage>
        <taxon>Eukaryota</taxon>
        <taxon>Metazoa</taxon>
        <taxon>Chordata</taxon>
        <taxon>Craniata</taxon>
        <taxon>Vertebrata</taxon>
        <taxon>Euteleostomi</taxon>
        <taxon>Actinopterygii</taxon>
        <taxon>Neopterygii</taxon>
        <taxon>Teleostei</taxon>
        <taxon>Anguilliformes</taxon>
        <taxon>Anguillidae</taxon>
        <taxon>Anguilla</taxon>
    </lineage>
</organism>
<evidence type="ECO:0000313" key="1">
    <source>
        <dbReference type="EMBL" id="JAH10889.1"/>
    </source>
</evidence>
<dbReference type="AlphaFoldDB" id="A0A0E9Q2C6"/>
<reference evidence="1" key="2">
    <citation type="journal article" date="2015" name="Fish Shellfish Immunol.">
        <title>Early steps in the European eel (Anguilla anguilla)-Vibrio vulnificus interaction in the gills: Role of the RtxA13 toxin.</title>
        <authorList>
            <person name="Callol A."/>
            <person name="Pajuelo D."/>
            <person name="Ebbesson L."/>
            <person name="Teles M."/>
            <person name="MacKenzie S."/>
            <person name="Amaro C."/>
        </authorList>
    </citation>
    <scope>NUCLEOTIDE SEQUENCE</scope>
</reference>
<sequence>MAPPDCLHPALFSVWGWGGNINLTHHIQTHYTNHSLSYGSRVYRVYQDHHLQASSGQ</sequence>
<proteinExistence type="predicted"/>
<accession>A0A0E9Q2C6</accession>
<protein>
    <submittedName>
        <fullName evidence="1">Uncharacterized protein</fullName>
    </submittedName>
</protein>
<dbReference type="EMBL" id="GBXM01097688">
    <property type="protein sequence ID" value="JAH10889.1"/>
    <property type="molecule type" value="Transcribed_RNA"/>
</dbReference>
<name>A0A0E9Q2C6_ANGAN</name>
<reference evidence="1" key="1">
    <citation type="submission" date="2014-11" db="EMBL/GenBank/DDBJ databases">
        <authorList>
            <person name="Amaro Gonzalez C."/>
        </authorList>
    </citation>
    <scope>NUCLEOTIDE SEQUENCE</scope>
</reference>